<dbReference type="AlphaFoldDB" id="A0A1Q3CYH4"/>
<protein>
    <submittedName>
        <fullName evidence="1">Uncharacterized protein</fullName>
    </submittedName>
</protein>
<comment type="caution">
    <text evidence="1">The sequence shown here is derived from an EMBL/GenBank/DDBJ whole genome shotgun (WGS) entry which is preliminary data.</text>
</comment>
<gene>
    <name evidence="1" type="ORF">CFOL_v3_28728</name>
</gene>
<dbReference type="EMBL" id="BDDD01003524">
    <property type="protein sequence ID" value="GAV85290.1"/>
    <property type="molecule type" value="Genomic_DNA"/>
</dbReference>
<accession>A0A1Q3CYH4</accession>
<name>A0A1Q3CYH4_CEPFO</name>
<evidence type="ECO:0000313" key="1">
    <source>
        <dbReference type="EMBL" id="GAV85290.1"/>
    </source>
</evidence>
<keyword evidence="2" id="KW-1185">Reference proteome</keyword>
<sequence length="200" mass="22139">MTFLVVDKPNPYNAIIGRPGLNLMEAIVSTRHLLMKFPTRFGVGEARGDQQAARQCYKTAVADRRKDKVLLIANVELRGDLEPERPCPVEDVVQVPLEAGNSERVFQVGSHLGETEQGELITFLRDNRDVFAWSAEEVPGVSWDLQVQPVGDGILLGQLRQFVWAHGGLFEIHPKDLDPCPSGLNVGVPGDRGPHLHLHI</sequence>
<dbReference type="Proteomes" id="UP000187406">
    <property type="component" value="Unassembled WGS sequence"/>
</dbReference>
<organism evidence="1 2">
    <name type="scientific">Cephalotus follicularis</name>
    <name type="common">Albany pitcher plant</name>
    <dbReference type="NCBI Taxonomy" id="3775"/>
    <lineage>
        <taxon>Eukaryota</taxon>
        <taxon>Viridiplantae</taxon>
        <taxon>Streptophyta</taxon>
        <taxon>Embryophyta</taxon>
        <taxon>Tracheophyta</taxon>
        <taxon>Spermatophyta</taxon>
        <taxon>Magnoliopsida</taxon>
        <taxon>eudicotyledons</taxon>
        <taxon>Gunneridae</taxon>
        <taxon>Pentapetalae</taxon>
        <taxon>rosids</taxon>
        <taxon>fabids</taxon>
        <taxon>Oxalidales</taxon>
        <taxon>Cephalotaceae</taxon>
        <taxon>Cephalotus</taxon>
    </lineage>
</organism>
<dbReference type="InParanoid" id="A0A1Q3CYH4"/>
<proteinExistence type="predicted"/>
<evidence type="ECO:0000313" key="2">
    <source>
        <dbReference type="Proteomes" id="UP000187406"/>
    </source>
</evidence>
<reference evidence="2" key="1">
    <citation type="submission" date="2016-04" db="EMBL/GenBank/DDBJ databases">
        <title>Cephalotus genome sequencing.</title>
        <authorList>
            <person name="Fukushima K."/>
            <person name="Hasebe M."/>
            <person name="Fang X."/>
        </authorList>
    </citation>
    <scope>NUCLEOTIDE SEQUENCE [LARGE SCALE GENOMIC DNA]</scope>
    <source>
        <strain evidence="2">cv. St1</strain>
    </source>
</reference>